<dbReference type="AlphaFoldDB" id="A0A2D2DNF5"/>
<comment type="similarity">
    <text evidence="1 5">Belongs to the KptA/TPT1 family.</text>
</comment>
<evidence type="ECO:0000256" key="2">
    <source>
        <dbReference type="ARBA" id="ARBA00022679"/>
    </source>
</evidence>
<keyword evidence="3 5" id="KW-0520">NAD</keyword>
<protein>
    <recommendedName>
        <fullName evidence="5">Probable RNA 2'-phosphotransferase</fullName>
        <ecNumber evidence="5">2.7.1.-</ecNumber>
    </recommendedName>
</protein>
<dbReference type="OrthoDB" id="4537997at2"/>
<dbReference type="PANTHER" id="PTHR12684">
    <property type="entry name" value="PUTATIVE PHOSPHOTRANSFERASE"/>
    <property type="match status" value="1"/>
</dbReference>
<evidence type="ECO:0000256" key="5">
    <source>
        <dbReference type="HAMAP-Rule" id="MF_00299"/>
    </source>
</evidence>
<evidence type="ECO:0000313" key="6">
    <source>
        <dbReference type="EMBL" id="ATQ76503.1"/>
    </source>
</evidence>
<dbReference type="EMBL" id="CP024608">
    <property type="protein sequence ID" value="ATQ76503.1"/>
    <property type="molecule type" value="Genomic_DNA"/>
</dbReference>
<accession>A0A2D2DNF5</accession>
<organism evidence="6 7">
    <name type="scientific">Massilia violaceinigra</name>
    <dbReference type="NCBI Taxonomy" id="2045208"/>
    <lineage>
        <taxon>Bacteria</taxon>
        <taxon>Pseudomonadati</taxon>
        <taxon>Pseudomonadota</taxon>
        <taxon>Betaproteobacteria</taxon>
        <taxon>Burkholderiales</taxon>
        <taxon>Oxalobacteraceae</taxon>
        <taxon>Telluria group</taxon>
        <taxon>Massilia</taxon>
    </lineage>
</organism>
<evidence type="ECO:0000256" key="3">
    <source>
        <dbReference type="ARBA" id="ARBA00023027"/>
    </source>
</evidence>
<dbReference type="HAMAP" id="MF_00299">
    <property type="entry name" value="KptA"/>
    <property type="match status" value="1"/>
</dbReference>
<dbReference type="GO" id="GO:0003950">
    <property type="term" value="F:NAD+ poly-ADP-ribosyltransferase activity"/>
    <property type="evidence" value="ECO:0007669"/>
    <property type="project" value="InterPro"/>
</dbReference>
<dbReference type="KEGG" id="mass:CR152_19745"/>
<dbReference type="Proteomes" id="UP000229897">
    <property type="component" value="Chromosome"/>
</dbReference>
<comment type="function">
    <text evidence="4 5">Removes the 2'-phosphate from RNA via an intermediate in which the phosphate is ADP-ribosylated by NAD followed by a presumed transesterification to release the RNA and generate ADP-ribose 1''-2''-cyclic phosphate (APPR&gt;P). May function as an ADP-ribosylase.</text>
</comment>
<dbReference type="PANTHER" id="PTHR12684:SF2">
    <property type="entry name" value="TRNA 2'-PHOSPHOTRANSFERASE 1"/>
    <property type="match status" value="1"/>
</dbReference>
<sequence length="183" mass="19834">MSDSNRTVAISKFLSLILRHSPGTIGLTLDQNGWADIDELITRAAKHGKRITPELLLEVVADNDKKRFAISDDGKRIRANQGHSVAGVDLALVPVTPPPLLYHGTASRFTASIRDQGLIPASRHHVHLSADTATALSVGQRHGVPVVLTVQALALHEQGQEFYLSANGVWLTGPVNKRFITFP</sequence>
<dbReference type="SUPFAM" id="SSF56399">
    <property type="entry name" value="ADP-ribosylation"/>
    <property type="match status" value="1"/>
</dbReference>
<dbReference type="Gene3D" id="3.20.170.30">
    <property type="match status" value="1"/>
</dbReference>
<keyword evidence="2 5" id="KW-0808">Transferase</keyword>
<dbReference type="InterPro" id="IPR042080">
    <property type="entry name" value="RNA_2'-PTrans_N"/>
</dbReference>
<keyword evidence="7" id="KW-1185">Reference proteome</keyword>
<dbReference type="InterPro" id="IPR022928">
    <property type="entry name" value="RNA_2'-PTrans_KptA"/>
</dbReference>
<dbReference type="EC" id="2.7.1.-" evidence="5"/>
<dbReference type="InterPro" id="IPR002745">
    <property type="entry name" value="Ptrans_KptA/Tpt1"/>
</dbReference>
<dbReference type="GO" id="GO:0006388">
    <property type="term" value="P:tRNA splicing, via endonucleolytic cleavage and ligation"/>
    <property type="evidence" value="ECO:0007669"/>
    <property type="project" value="UniProtKB-UniRule"/>
</dbReference>
<name>A0A2D2DNF5_9BURK</name>
<evidence type="ECO:0000256" key="1">
    <source>
        <dbReference type="ARBA" id="ARBA00009836"/>
    </source>
</evidence>
<dbReference type="Gene3D" id="1.10.10.970">
    <property type="entry name" value="RNA 2'-phosphotransferase, Tpt1/KptA family, N-terminal domain"/>
    <property type="match status" value="1"/>
</dbReference>
<reference evidence="6" key="1">
    <citation type="submission" date="2017-10" db="EMBL/GenBank/DDBJ databases">
        <title>Massilia psychrophilum sp. nov., a novel purple-pigmented bacterium isolated from Tianshan glacier, Xinjiang Municipality, China.</title>
        <authorList>
            <person name="Wang H."/>
        </authorList>
    </citation>
    <scope>NUCLEOTIDE SEQUENCE [LARGE SCALE GENOMIC DNA]</scope>
    <source>
        <strain evidence="6">B2</strain>
    </source>
</reference>
<gene>
    <name evidence="5" type="primary">kptA</name>
    <name evidence="6" type="ORF">CR152_19745</name>
</gene>
<dbReference type="NCBIfam" id="NF002014">
    <property type="entry name" value="PRK00819.1-4"/>
    <property type="match status" value="1"/>
</dbReference>
<evidence type="ECO:0000256" key="4">
    <source>
        <dbReference type="ARBA" id="ARBA00025212"/>
    </source>
</evidence>
<dbReference type="RefSeq" id="WP_099877510.1">
    <property type="nucleotide sequence ID" value="NZ_CP024608.1"/>
</dbReference>
<dbReference type="GO" id="GO:0000215">
    <property type="term" value="F:tRNA 2'-phosphotransferase activity"/>
    <property type="evidence" value="ECO:0007669"/>
    <property type="project" value="TreeGrafter"/>
</dbReference>
<dbReference type="Pfam" id="PF01885">
    <property type="entry name" value="PTS_2-RNA"/>
    <property type="match status" value="1"/>
</dbReference>
<dbReference type="InterPro" id="IPR042081">
    <property type="entry name" value="RNA_2'-PTrans_C"/>
</dbReference>
<proteinExistence type="inferred from homology"/>
<evidence type="ECO:0000313" key="7">
    <source>
        <dbReference type="Proteomes" id="UP000229897"/>
    </source>
</evidence>